<dbReference type="RefSeq" id="WP_083051071.1">
    <property type="nucleotide sequence ID" value="NZ_MWQY01000012.1"/>
</dbReference>
<proteinExistence type="predicted"/>
<feature type="transmembrane region" description="Helical" evidence="1">
    <location>
        <begin position="91"/>
        <end position="109"/>
    </location>
</feature>
<keyword evidence="1" id="KW-1133">Transmembrane helix</keyword>
<dbReference type="EMBL" id="MWQY01000012">
    <property type="protein sequence ID" value="ORC34635.1"/>
    <property type="molecule type" value="Genomic_DNA"/>
</dbReference>
<dbReference type="Gene3D" id="6.10.250.2540">
    <property type="match status" value="1"/>
</dbReference>
<dbReference type="Proteomes" id="UP000192343">
    <property type="component" value="Unassembled WGS sequence"/>
</dbReference>
<keyword evidence="1" id="KW-0812">Transmembrane</keyword>
<organism evidence="2 3">
    <name type="scientific">Marispirochaeta aestuarii</name>
    <dbReference type="NCBI Taxonomy" id="1963862"/>
    <lineage>
        <taxon>Bacteria</taxon>
        <taxon>Pseudomonadati</taxon>
        <taxon>Spirochaetota</taxon>
        <taxon>Spirochaetia</taxon>
        <taxon>Spirochaetales</taxon>
        <taxon>Spirochaetaceae</taxon>
        <taxon>Marispirochaeta</taxon>
    </lineage>
</organism>
<reference evidence="2 3" key="1">
    <citation type="submission" date="2017-03" db="EMBL/GenBank/DDBJ databases">
        <title>Draft Genome sequence of Marispirochaeta sp. strain JC444.</title>
        <authorList>
            <person name="Shivani Y."/>
            <person name="Subhash Y."/>
            <person name="Sasikala C."/>
            <person name="Ramana C."/>
        </authorList>
    </citation>
    <scope>NUCLEOTIDE SEQUENCE [LARGE SCALE GENOMIC DNA]</scope>
    <source>
        <strain evidence="2 3">JC444</strain>
    </source>
</reference>
<sequence length="110" mass="12937">MGDPAMTIGPEELQKIGDYVRLHLAEWMGNVRSERDTGLMERSIRIEEELKAQRQIMETRFEAMDRRFESMDARFEAIQKQMDVRFTSMQWMMGLGFTLTAALMGVFNFF</sequence>
<keyword evidence="1" id="KW-0472">Membrane</keyword>
<dbReference type="OrthoDB" id="965621at2"/>
<dbReference type="AlphaFoldDB" id="A0A1Y1RWL3"/>
<keyword evidence="3" id="KW-1185">Reference proteome</keyword>
<gene>
    <name evidence="2" type="ORF">B4O97_11850</name>
</gene>
<evidence type="ECO:0000256" key="1">
    <source>
        <dbReference type="SAM" id="Phobius"/>
    </source>
</evidence>
<accession>A0A1Y1RWL3</accession>
<comment type="caution">
    <text evidence="2">The sequence shown here is derived from an EMBL/GenBank/DDBJ whole genome shotgun (WGS) entry which is preliminary data.</text>
</comment>
<protein>
    <recommendedName>
        <fullName evidence="4">DUF1640 domain-containing protein</fullName>
    </recommendedName>
</protein>
<name>A0A1Y1RWL3_9SPIO</name>
<evidence type="ECO:0008006" key="4">
    <source>
        <dbReference type="Google" id="ProtNLM"/>
    </source>
</evidence>
<evidence type="ECO:0000313" key="3">
    <source>
        <dbReference type="Proteomes" id="UP000192343"/>
    </source>
</evidence>
<evidence type="ECO:0000313" key="2">
    <source>
        <dbReference type="EMBL" id="ORC34635.1"/>
    </source>
</evidence>
<dbReference type="STRING" id="1963862.B4O97_11850"/>